<dbReference type="PANTHER" id="PTHR12709">
    <property type="entry name" value="DNA-DIRECTED RNA POLYMERASE II, III"/>
    <property type="match status" value="1"/>
</dbReference>
<keyword evidence="4 6" id="KW-0804">Transcription</keyword>
<dbReference type="GO" id="GO:0055029">
    <property type="term" value="C:nuclear DNA-directed RNA polymerase complex"/>
    <property type="evidence" value="ECO:0007669"/>
    <property type="project" value="UniProtKB-ARBA"/>
</dbReference>
<evidence type="ECO:0000313" key="9">
    <source>
        <dbReference type="Proteomes" id="UP001140949"/>
    </source>
</evidence>
<dbReference type="InterPro" id="IPR005576">
    <property type="entry name" value="Rpb7-like_N"/>
</dbReference>
<dbReference type="Pfam" id="PF03876">
    <property type="entry name" value="SHS2_Rpb7-N"/>
    <property type="match status" value="1"/>
</dbReference>
<dbReference type="InterPro" id="IPR045113">
    <property type="entry name" value="Rpb7-like"/>
</dbReference>
<proteinExistence type="inferred from homology"/>
<dbReference type="CDD" id="cd04329">
    <property type="entry name" value="RNAP_II_Rpb7_N"/>
    <property type="match status" value="1"/>
</dbReference>
<dbReference type="Gene3D" id="3.30.1490.120">
    <property type="entry name" value="RNA polymerase Rpb7-like, N-terminal domain"/>
    <property type="match status" value="1"/>
</dbReference>
<dbReference type="PANTHER" id="PTHR12709:SF3">
    <property type="entry name" value="DNA-DIRECTED RNA POLYMERASE V SUBUNIT 7"/>
    <property type="match status" value="1"/>
</dbReference>
<dbReference type="EMBL" id="JANAVB010000800">
    <property type="protein sequence ID" value="KAJ6853302.1"/>
    <property type="molecule type" value="Genomic_DNA"/>
</dbReference>
<evidence type="ECO:0000256" key="6">
    <source>
        <dbReference type="RuleBase" id="RU369086"/>
    </source>
</evidence>
<dbReference type="SUPFAM" id="SSF50249">
    <property type="entry name" value="Nucleic acid-binding proteins"/>
    <property type="match status" value="1"/>
</dbReference>
<dbReference type="Proteomes" id="UP001140949">
    <property type="component" value="Unassembled WGS sequence"/>
</dbReference>
<dbReference type="FunFam" id="3.30.1490.120:FF:000001">
    <property type="entry name" value="DNA-directed RNA polymerase II subunit RPB7"/>
    <property type="match status" value="1"/>
</dbReference>
<keyword evidence="9" id="KW-1185">Reference proteome</keyword>
<keyword evidence="5 6" id="KW-0539">Nucleus</keyword>
<reference evidence="8" key="2">
    <citation type="submission" date="2023-04" db="EMBL/GenBank/DDBJ databases">
        <authorList>
            <person name="Bruccoleri R.E."/>
            <person name="Oakeley E.J."/>
            <person name="Faust A.-M."/>
            <person name="Dessus-Babus S."/>
            <person name="Altorfer M."/>
            <person name="Burckhardt D."/>
            <person name="Oertli M."/>
            <person name="Naumann U."/>
            <person name="Petersen F."/>
            <person name="Wong J."/>
        </authorList>
    </citation>
    <scope>NUCLEOTIDE SEQUENCE</scope>
    <source>
        <strain evidence="8">GSM-AAB239-AS_SAM_17_03QT</strain>
        <tissue evidence="8">Leaf</tissue>
    </source>
</reference>
<evidence type="ECO:0000313" key="8">
    <source>
        <dbReference type="EMBL" id="KAJ6853302.1"/>
    </source>
</evidence>
<evidence type="ECO:0000256" key="1">
    <source>
        <dbReference type="ARBA" id="ARBA00004123"/>
    </source>
</evidence>
<reference evidence="8" key="1">
    <citation type="journal article" date="2023" name="GigaByte">
        <title>Genome assembly of the bearded iris, Iris pallida Lam.</title>
        <authorList>
            <person name="Bruccoleri R.E."/>
            <person name="Oakeley E.J."/>
            <person name="Faust A.M.E."/>
            <person name="Altorfer M."/>
            <person name="Dessus-Babus S."/>
            <person name="Burckhardt D."/>
            <person name="Oertli M."/>
            <person name="Naumann U."/>
            <person name="Petersen F."/>
            <person name="Wong J."/>
        </authorList>
    </citation>
    <scope>NUCLEOTIDE SEQUENCE</scope>
    <source>
        <strain evidence="8">GSM-AAB239-AS_SAM_17_03QT</strain>
    </source>
</reference>
<dbReference type="GO" id="GO:0006352">
    <property type="term" value="P:DNA-templated transcription initiation"/>
    <property type="evidence" value="ECO:0007669"/>
    <property type="project" value="UniProtKB-UniRule"/>
</dbReference>
<evidence type="ECO:0000256" key="3">
    <source>
        <dbReference type="ARBA" id="ARBA00022478"/>
    </source>
</evidence>
<evidence type="ECO:0000259" key="7">
    <source>
        <dbReference type="Pfam" id="PF03876"/>
    </source>
</evidence>
<dbReference type="FunFam" id="2.40.50.140:FF:000043">
    <property type="entry name" value="DNA-directed RNA polymerase II subunit RPB7"/>
    <property type="match status" value="1"/>
</dbReference>
<evidence type="ECO:0000256" key="5">
    <source>
        <dbReference type="ARBA" id="ARBA00023242"/>
    </source>
</evidence>
<dbReference type="InterPro" id="IPR036898">
    <property type="entry name" value="RNA_pol_Rpb7-like_N_sf"/>
</dbReference>
<dbReference type="GO" id="GO:0003697">
    <property type="term" value="F:single-stranded DNA binding"/>
    <property type="evidence" value="ECO:0007669"/>
    <property type="project" value="TreeGrafter"/>
</dbReference>
<dbReference type="GO" id="GO:0003727">
    <property type="term" value="F:single-stranded RNA binding"/>
    <property type="evidence" value="ECO:0007669"/>
    <property type="project" value="TreeGrafter"/>
</dbReference>
<comment type="similarity">
    <text evidence="2">Belongs to the eukaryotic RPB7/RPC8 RNA polymerase subunit family.</text>
</comment>
<dbReference type="InterPro" id="IPR012340">
    <property type="entry name" value="NA-bd_OB-fold"/>
</dbReference>
<protein>
    <recommendedName>
        <fullName evidence="6">DNA-directed RNA polymerase subunit</fullName>
    </recommendedName>
</protein>
<keyword evidence="3 6" id="KW-0240">DNA-directed RNA polymerase</keyword>
<evidence type="ECO:0000256" key="4">
    <source>
        <dbReference type="ARBA" id="ARBA00023163"/>
    </source>
</evidence>
<comment type="subcellular location">
    <subcellularLocation>
        <location evidence="1 6">Nucleus</location>
    </subcellularLocation>
</comment>
<dbReference type="Gene3D" id="2.40.50.140">
    <property type="entry name" value="Nucleic acid-binding proteins"/>
    <property type="match status" value="1"/>
</dbReference>
<feature type="domain" description="RNA polymerase Rpb7-like N-terminal" evidence="7">
    <location>
        <begin position="41"/>
        <end position="100"/>
    </location>
</feature>
<dbReference type="AlphaFoldDB" id="A0AAX6IJB4"/>
<name>A0AAX6IJB4_IRIPA</name>
<evidence type="ECO:0000256" key="2">
    <source>
        <dbReference type="ARBA" id="ARBA00009307"/>
    </source>
</evidence>
<gene>
    <name evidence="8" type="ORF">M6B38_250270</name>
</gene>
<accession>A0AAX6IJB4</accession>
<organism evidence="8 9">
    <name type="scientific">Iris pallida</name>
    <name type="common">Sweet iris</name>
    <dbReference type="NCBI Taxonomy" id="29817"/>
    <lineage>
        <taxon>Eukaryota</taxon>
        <taxon>Viridiplantae</taxon>
        <taxon>Streptophyta</taxon>
        <taxon>Embryophyta</taxon>
        <taxon>Tracheophyta</taxon>
        <taxon>Spermatophyta</taxon>
        <taxon>Magnoliopsida</taxon>
        <taxon>Liliopsida</taxon>
        <taxon>Asparagales</taxon>
        <taxon>Iridaceae</taxon>
        <taxon>Iridoideae</taxon>
        <taxon>Irideae</taxon>
        <taxon>Iris</taxon>
    </lineage>
</organism>
<comment type="function">
    <text evidence="6">DNA-dependent RNA polymerase which catalyzes the transcription of DNA into RNA using the four ribonucleoside triphosphates as substrates.</text>
</comment>
<sequence>MEHNRGGGERECPPDEQGRVCNWGFGIEIKKMVFLEVELPWNVLLPPDQLNTQGLLLHKAIILRLLQDIASRKAAKEHGYYIAVTSLNKIGEGKIRDLTGDVLFPVTFKCLTQKPCKGEILVGKVDKILMHGVFLKSGPYDNIFLSDKKMGDYSYMSGENPMFVNDDQSKLEKDVMVRFKVLGFRWIEFDRGFQMLATLAGDFLGPL</sequence>
<comment type="caution">
    <text evidence="8">The sequence shown here is derived from an EMBL/GenBank/DDBJ whole genome shotgun (WGS) entry which is preliminary data.</text>
</comment>
<dbReference type="SUPFAM" id="SSF88798">
    <property type="entry name" value="N-terminal, heterodimerisation domain of RBP7 (RpoE)"/>
    <property type="match status" value="1"/>
</dbReference>